<dbReference type="STRING" id="555875.SAMN04488124_0395"/>
<evidence type="ECO:0000256" key="1">
    <source>
        <dbReference type="SAM" id="MobiDB-lite"/>
    </source>
</evidence>
<accession>A0A1I6FVT2</accession>
<feature type="compositionally biased region" description="Acidic residues" evidence="1">
    <location>
        <begin position="7"/>
        <end position="17"/>
    </location>
</feature>
<evidence type="ECO:0000313" key="2">
    <source>
        <dbReference type="EMBL" id="SFR34031.1"/>
    </source>
</evidence>
<dbReference type="InterPro" id="IPR016024">
    <property type="entry name" value="ARM-type_fold"/>
</dbReference>
<dbReference type="RefSeq" id="WP_089876270.1">
    <property type="nucleotide sequence ID" value="NZ_FOYS01000001.1"/>
</dbReference>
<sequence>MSREPPDGDEGELETVDDPQQNRSTDQTPDEERPAGVVVDESAERLEPDAFVKRVVETALTDPVAAGDAVGDLLRIVRDGDDEAQTAAEEALDLLGLLRPVEFEVWVDDVVAFASDDDDYRSFVGLRALAQLSAVRPRVAAKGLEAAVRRLETPHTPTRQAALAVVGEVGQAFPERVARTDRQVMAALRADDPSVRLAGVMTAGKLLGAEPQRFPRTVTALPETFEDDDEVVWEYAHAALLHFVREHPSQVPEKRRVVERLANVSDEELHVREGSTKDAMTTLLAYEPGFDL</sequence>
<organism evidence="2 3">
    <name type="scientific">Halogeometricum limi</name>
    <dbReference type="NCBI Taxonomy" id="555875"/>
    <lineage>
        <taxon>Archaea</taxon>
        <taxon>Methanobacteriati</taxon>
        <taxon>Methanobacteriota</taxon>
        <taxon>Stenosarchaea group</taxon>
        <taxon>Halobacteria</taxon>
        <taxon>Halobacteriales</taxon>
        <taxon>Haloferacaceae</taxon>
        <taxon>Halogeometricum</taxon>
    </lineage>
</organism>
<protein>
    <recommendedName>
        <fullName evidence="4">HEAT repeat-containing protein</fullName>
    </recommendedName>
</protein>
<gene>
    <name evidence="2" type="ORF">SAMN04488124_0395</name>
</gene>
<dbReference type="SUPFAM" id="SSF48371">
    <property type="entry name" value="ARM repeat"/>
    <property type="match status" value="1"/>
</dbReference>
<keyword evidence="3" id="KW-1185">Reference proteome</keyword>
<dbReference type="Gene3D" id="1.25.10.10">
    <property type="entry name" value="Leucine-rich Repeat Variant"/>
    <property type="match status" value="1"/>
</dbReference>
<reference evidence="3" key="1">
    <citation type="submission" date="2016-10" db="EMBL/GenBank/DDBJ databases">
        <authorList>
            <person name="Varghese N."/>
            <person name="Submissions S."/>
        </authorList>
    </citation>
    <scope>NUCLEOTIDE SEQUENCE [LARGE SCALE GENOMIC DNA]</scope>
    <source>
        <strain evidence="3">CGMCC 1.8711</strain>
    </source>
</reference>
<proteinExistence type="predicted"/>
<dbReference type="OrthoDB" id="282465at2157"/>
<feature type="compositionally biased region" description="Polar residues" evidence="1">
    <location>
        <begin position="18"/>
        <end position="27"/>
    </location>
</feature>
<evidence type="ECO:0000313" key="3">
    <source>
        <dbReference type="Proteomes" id="UP000243250"/>
    </source>
</evidence>
<evidence type="ECO:0008006" key="4">
    <source>
        <dbReference type="Google" id="ProtNLM"/>
    </source>
</evidence>
<feature type="region of interest" description="Disordered" evidence="1">
    <location>
        <begin position="1"/>
        <end position="44"/>
    </location>
</feature>
<dbReference type="Proteomes" id="UP000243250">
    <property type="component" value="Unassembled WGS sequence"/>
</dbReference>
<dbReference type="AlphaFoldDB" id="A0A1I6FVT2"/>
<name>A0A1I6FVT2_9EURY</name>
<dbReference type="EMBL" id="FOYS01000001">
    <property type="protein sequence ID" value="SFR34031.1"/>
    <property type="molecule type" value="Genomic_DNA"/>
</dbReference>
<dbReference type="InterPro" id="IPR011989">
    <property type="entry name" value="ARM-like"/>
</dbReference>